<dbReference type="EMBL" id="JBCEWA010000001">
    <property type="protein sequence ID" value="MEL5986800.1"/>
    <property type="molecule type" value="Genomic_DNA"/>
</dbReference>
<evidence type="ECO:0000313" key="4">
    <source>
        <dbReference type="Proteomes" id="UP001398420"/>
    </source>
</evidence>
<accession>A0ABU9LI87</accession>
<feature type="domain" description="IDEAL" evidence="2">
    <location>
        <begin position="35"/>
        <end position="71"/>
    </location>
</feature>
<protein>
    <submittedName>
        <fullName evidence="3">IDEAL domain-containing protein</fullName>
    </submittedName>
</protein>
<dbReference type="RefSeq" id="WP_087682325.1">
    <property type="nucleotide sequence ID" value="NZ_JAMWHJ010000008.1"/>
</dbReference>
<feature type="region of interest" description="Disordered" evidence="1">
    <location>
        <begin position="1"/>
        <end position="21"/>
    </location>
</feature>
<evidence type="ECO:0000259" key="2">
    <source>
        <dbReference type="SMART" id="SM00914"/>
    </source>
</evidence>
<dbReference type="Gene3D" id="4.10.810.10">
    <property type="entry name" value="Virus Scaffolding Protein, Chain A"/>
    <property type="match status" value="1"/>
</dbReference>
<feature type="compositionally biased region" description="Polar residues" evidence="1">
    <location>
        <begin position="1"/>
        <end position="14"/>
    </location>
</feature>
<reference evidence="3 4" key="1">
    <citation type="submission" date="2024-04" db="EMBL/GenBank/DDBJ databases">
        <authorList>
            <person name="Wu Y.S."/>
            <person name="Zhang L."/>
        </authorList>
    </citation>
    <scope>NUCLEOTIDE SEQUENCE [LARGE SCALE GENOMIC DNA]</scope>
    <source>
        <strain evidence="3 4">KG-01</strain>
    </source>
</reference>
<dbReference type="Pfam" id="PF08858">
    <property type="entry name" value="IDEAL"/>
    <property type="match status" value="1"/>
</dbReference>
<sequence length="82" mass="9738">MEYRYSQQNSPNNEQPLSQGLQGQDLLNDLYMDMFLQHLLADQQIRLLREAIDVALDERDKEAFKRLTKELIQLQDTLIDEE</sequence>
<evidence type="ECO:0000256" key="1">
    <source>
        <dbReference type="SAM" id="MobiDB-lite"/>
    </source>
</evidence>
<dbReference type="SMART" id="SM00914">
    <property type="entry name" value="IDEAL"/>
    <property type="match status" value="1"/>
</dbReference>
<dbReference type="InterPro" id="IPR027393">
    <property type="entry name" value="Virus_scaffolding_prot_C"/>
</dbReference>
<evidence type="ECO:0000313" key="3">
    <source>
        <dbReference type="EMBL" id="MEL5986800.1"/>
    </source>
</evidence>
<comment type="caution">
    <text evidence="3">The sequence shown here is derived from an EMBL/GenBank/DDBJ whole genome shotgun (WGS) entry which is preliminary data.</text>
</comment>
<proteinExistence type="predicted"/>
<dbReference type="Proteomes" id="UP001398420">
    <property type="component" value="Unassembled WGS sequence"/>
</dbReference>
<dbReference type="InterPro" id="IPR014957">
    <property type="entry name" value="IDEAL_dom"/>
</dbReference>
<gene>
    <name evidence="3" type="ORF">AAF454_00025</name>
</gene>
<organism evidence="3 4">
    <name type="scientific">Kurthia gibsonii</name>
    <dbReference type="NCBI Taxonomy" id="33946"/>
    <lineage>
        <taxon>Bacteria</taxon>
        <taxon>Bacillati</taxon>
        <taxon>Bacillota</taxon>
        <taxon>Bacilli</taxon>
        <taxon>Bacillales</taxon>
        <taxon>Caryophanaceae</taxon>
        <taxon>Kurthia</taxon>
    </lineage>
</organism>
<keyword evidence="4" id="KW-1185">Reference proteome</keyword>
<name>A0ABU9LI87_9BACL</name>